<protein>
    <submittedName>
        <fullName evidence="2">Uncharacterized protein</fullName>
    </submittedName>
</protein>
<organism evidence="2 3">
    <name type="scientific">Hermetia illucens</name>
    <name type="common">Black soldier fly</name>
    <dbReference type="NCBI Taxonomy" id="343691"/>
    <lineage>
        <taxon>Eukaryota</taxon>
        <taxon>Metazoa</taxon>
        <taxon>Ecdysozoa</taxon>
        <taxon>Arthropoda</taxon>
        <taxon>Hexapoda</taxon>
        <taxon>Insecta</taxon>
        <taxon>Pterygota</taxon>
        <taxon>Neoptera</taxon>
        <taxon>Endopterygota</taxon>
        <taxon>Diptera</taxon>
        <taxon>Brachycera</taxon>
        <taxon>Stratiomyomorpha</taxon>
        <taxon>Stratiomyidae</taxon>
        <taxon>Hermetiinae</taxon>
        <taxon>Hermetia</taxon>
    </lineage>
</organism>
<proteinExistence type="predicted"/>
<evidence type="ECO:0000313" key="3">
    <source>
        <dbReference type="Proteomes" id="UP000594454"/>
    </source>
</evidence>
<evidence type="ECO:0000256" key="1">
    <source>
        <dbReference type="SAM" id="MobiDB-lite"/>
    </source>
</evidence>
<feature type="compositionally biased region" description="Pro residues" evidence="1">
    <location>
        <begin position="1"/>
        <end position="18"/>
    </location>
</feature>
<feature type="compositionally biased region" description="Pro residues" evidence="1">
    <location>
        <begin position="78"/>
        <end position="87"/>
    </location>
</feature>
<evidence type="ECO:0000313" key="2">
    <source>
        <dbReference type="EMBL" id="CAD7081758.1"/>
    </source>
</evidence>
<name>A0A7R8UJE8_HERIL</name>
<feature type="region of interest" description="Disordered" evidence="1">
    <location>
        <begin position="1"/>
        <end position="92"/>
    </location>
</feature>
<gene>
    <name evidence="2" type="ORF">HERILL_LOCUS4850</name>
</gene>
<dbReference type="EMBL" id="LR899010">
    <property type="protein sequence ID" value="CAD7081758.1"/>
    <property type="molecule type" value="Genomic_DNA"/>
</dbReference>
<dbReference type="Proteomes" id="UP000594454">
    <property type="component" value="Chromosome 2"/>
</dbReference>
<accession>A0A7R8UJE8</accession>
<feature type="compositionally biased region" description="Low complexity" evidence="1">
    <location>
        <begin position="49"/>
        <end position="77"/>
    </location>
</feature>
<sequence length="203" mass="23896">MNGNPPPPIPPRQKPIPAPRHTFYPELFNQQPTRADHPPVQQNAYYSRQSFPYQQPNQNYPYRQQYQAPAQYRQSPPRLFPKPPQRPEPMEVDRSLRSRMVDYQNRPHNGPAQLLPKRPTHPPLQYPNKQQRMFHTMDLTETSQAQYEDALRNCDEGHEETLTDYIATEESGTLVQDTSQEPDIYTTENVEVNNDFQDIHFLE</sequence>
<keyword evidence="3" id="KW-1185">Reference proteome</keyword>
<reference evidence="2 3" key="1">
    <citation type="submission" date="2020-11" db="EMBL/GenBank/DDBJ databases">
        <authorList>
            <person name="Wallbank WR R."/>
            <person name="Pardo Diaz C."/>
            <person name="Kozak K."/>
            <person name="Martin S."/>
            <person name="Jiggins C."/>
            <person name="Moest M."/>
            <person name="Warren A I."/>
            <person name="Generalovic N T."/>
            <person name="Byers J.R.P. K."/>
            <person name="Montejo-Kovacevich G."/>
            <person name="Yen C E."/>
        </authorList>
    </citation>
    <scope>NUCLEOTIDE SEQUENCE [LARGE SCALE GENOMIC DNA]</scope>
</reference>
<dbReference type="AlphaFoldDB" id="A0A7R8UJE8"/>
<dbReference type="InParanoid" id="A0A7R8UJE8"/>